<evidence type="ECO:0000256" key="1">
    <source>
        <dbReference type="ARBA" id="ARBA00023125"/>
    </source>
</evidence>
<dbReference type="Pfam" id="PF17932">
    <property type="entry name" value="TetR_C_24"/>
    <property type="match status" value="1"/>
</dbReference>
<dbReference type="Gene3D" id="1.10.10.60">
    <property type="entry name" value="Homeodomain-like"/>
    <property type="match status" value="1"/>
</dbReference>
<dbReference type="PANTHER" id="PTHR30328:SF54">
    <property type="entry name" value="HTH-TYPE TRANSCRIPTIONAL REPRESSOR SCO4008"/>
    <property type="match status" value="1"/>
</dbReference>
<feature type="domain" description="HTH tetR-type" evidence="3">
    <location>
        <begin position="3"/>
        <end position="63"/>
    </location>
</feature>
<organism evidence="4 5">
    <name type="scientific">Propionispora hippei DSM 15287</name>
    <dbReference type="NCBI Taxonomy" id="1123003"/>
    <lineage>
        <taxon>Bacteria</taxon>
        <taxon>Bacillati</taxon>
        <taxon>Bacillota</taxon>
        <taxon>Negativicutes</taxon>
        <taxon>Selenomonadales</taxon>
        <taxon>Sporomusaceae</taxon>
        <taxon>Propionispora</taxon>
    </lineage>
</organism>
<dbReference type="GO" id="GO:0006355">
    <property type="term" value="P:regulation of DNA-templated transcription"/>
    <property type="evidence" value="ECO:0007669"/>
    <property type="project" value="UniProtKB-ARBA"/>
</dbReference>
<dbReference type="GO" id="GO:0003677">
    <property type="term" value="F:DNA binding"/>
    <property type="evidence" value="ECO:0007669"/>
    <property type="project" value="UniProtKB-UniRule"/>
</dbReference>
<feature type="DNA-binding region" description="H-T-H motif" evidence="2">
    <location>
        <begin position="26"/>
        <end position="45"/>
    </location>
</feature>
<dbReference type="Proteomes" id="UP000322917">
    <property type="component" value="Unassembled WGS sequence"/>
</dbReference>
<proteinExistence type="predicted"/>
<dbReference type="SUPFAM" id="SSF48498">
    <property type="entry name" value="Tetracyclin repressor-like, C-terminal domain"/>
    <property type="match status" value="1"/>
</dbReference>
<evidence type="ECO:0000313" key="5">
    <source>
        <dbReference type="Proteomes" id="UP000322917"/>
    </source>
</evidence>
<dbReference type="Pfam" id="PF00440">
    <property type="entry name" value="TetR_N"/>
    <property type="match status" value="1"/>
</dbReference>
<dbReference type="InterPro" id="IPR009057">
    <property type="entry name" value="Homeodomain-like_sf"/>
</dbReference>
<evidence type="ECO:0000256" key="2">
    <source>
        <dbReference type="PROSITE-ProRule" id="PRU00335"/>
    </source>
</evidence>
<dbReference type="PANTHER" id="PTHR30328">
    <property type="entry name" value="TRANSCRIPTIONAL REPRESSOR"/>
    <property type="match status" value="1"/>
</dbReference>
<name>A0A1M6FMI3_9FIRM</name>
<dbReference type="InterPro" id="IPR001647">
    <property type="entry name" value="HTH_TetR"/>
</dbReference>
<protein>
    <submittedName>
        <fullName evidence="4">Transcriptional regulator, TetR family</fullName>
    </submittedName>
</protein>
<evidence type="ECO:0000313" key="4">
    <source>
        <dbReference type="EMBL" id="SHI98897.1"/>
    </source>
</evidence>
<dbReference type="OrthoDB" id="9789566at2"/>
<keyword evidence="1 2" id="KW-0238">DNA-binding</keyword>
<dbReference type="Gene3D" id="1.10.357.10">
    <property type="entry name" value="Tetracycline Repressor, domain 2"/>
    <property type="match status" value="1"/>
</dbReference>
<dbReference type="AlphaFoldDB" id="A0A1M6FMI3"/>
<dbReference type="PROSITE" id="PS50977">
    <property type="entry name" value="HTH_TETR_2"/>
    <property type="match status" value="1"/>
</dbReference>
<dbReference type="EMBL" id="FQZD01000010">
    <property type="protein sequence ID" value="SHI98897.1"/>
    <property type="molecule type" value="Genomic_DNA"/>
</dbReference>
<reference evidence="4 5" key="1">
    <citation type="submission" date="2016-11" db="EMBL/GenBank/DDBJ databases">
        <authorList>
            <person name="Varghese N."/>
            <person name="Submissions S."/>
        </authorList>
    </citation>
    <scope>NUCLEOTIDE SEQUENCE [LARGE SCALE GENOMIC DNA]</scope>
    <source>
        <strain evidence="4 5">DSM 15287</strain>
    </source>
</reference>
<dbReference type="RefSeq" id="WP_149734300.1">
    <property type="nucleotide sequence ID" value="NZ_FQZD01000010.1"/>
</dbReference>
<sequence>MRSECKGKLIEIATPLFATKGFAGVSVRDVTDAAAMNVSAVSYHFNGKGGLYQAVLEEQFVPIRQALNSAQSEELTSPIERLSFYAEQVFHIHAARPFLVRFMMAEVNNPTDYGREVIEKHLSQVYRFVLAALQEGIDGGSLRSEVDITYAAIAFVGILNFYFISKPLVSKLTPLPSGINSEYAKQALQIYLYGIAHNRPESVPAAVSR</sequence>
<dbReference type="InterPro" id="IPR041490">
    <property type="entry name" value="KstR2_TetR_C"/>
</dbReference>
<dbReference type="InterPro" id="IPR036271">
    <property type="entry name" value="Tet_transcr_reg_TetR-rel_C_sf"/>
</dbReference>
<accession>A0A1M6FMI3</accession>
<keyword evidence="5" id="KW-1185">Reference proteome</keyword>
<evidence type="ECO:0000259" key="3">
    <source>
        <dbReference type="PROSITE" id="PS50977"/>
    </source>
</evidence>
<dbReference type="SUPFAM" id="SSF46689">
    <property type="entry name" value="Homeodomain-like"/>
    <property type="match status" value="1"/>
</dbReference>
<dbReference type="InterPro" id="IPR050109">
    <property type="entry name" value="HTH-type_TetR-like_transc_reg"/>
</dbReference>
<gene>
    <name evidence="4" type="ORF">SAMN02745170_01495</name>
</gene>